<evidence type="ECO:0000313" key="1">
    <source>
        <dbReference type="EMBL" id="HIZ89914.1"/>
    </source>
</evidence>
<comment type="caution">
    <text evidence="1">The sequence shown here is derived from an EMBL/GenBank/DDBJ whole genome shotgun (WGS) entry which is preliminary data.</text>
</comment>
<proteinExistence type="predicted"/>
<organism evidence="1 2">
    <name type="scientific">Candidatus Mucispirillum faecigallinarum</name>
    <dbReference type="NCBI Taxonomy" id="2838699"/>
    <lineage>
        <taxon>Bacteria</taxon>
        <taxon>Pseudomonadati</taxon>
        <taxon>Deferribacterota</taxon>
        <taxon>Deferribacteres</taxon>
        <taxon>Deferribacterales</taxon>
        <taxon>Mucispirillaceae</taxon>
        <taxon>Mucispirillum</taxon>
    </lineage>
</organism>
<name>A0A9D2KB12_9BACT</name>
<reference evidence="1" key="1">
    <citation type="journal article" date="2021" name="PeerJ">
        <title>Extensive microbial diversity within the chicken gut microbiome revealed by metagenomics and culture.</title>
        <authorList>
            <person name="Gilroy R."/>
            <person name="Ravi A."/>
            <person name="Getino M."/>
            <person name="Pursley I."/>
            <person name="Horton D.L."/>
            <person name="Alikhan N.F."/>
            <person name="Baker D."/>
            <person name="Gharbi K."/>
            <person name="Hall N."/>
            <person name="Watson M."/>
            <person name="Adriaenssens E.M."/>
            <person name="Foster-Nyarko E."/>
            <person name="Jarju S."/>
            <person name="Secka A."/>
            <person name="Antonio M."/>
            <person name="Oren A."/>
            <person name="Chaudhuri R.R."/>
            <person name="La Ragione R."/>
            <person name="Hildebrand F."/>
            <person name="Pallen M.J."/>
        </authorList>
    </citation>
    <scope>NUCLEOTIDE SEQUENCE</scope>
    <source>
        <strain evidence="1">ChiW4-1371</strain>
    </source>
</reference>
<sequence>MSFWEGFNKLLFGENKASTKQQEQYDKVADYDSRMEDFENLSGSAINEMANRGIINSSVTAKALGSAAAEAESNYWDDQMKLLGYSYGTDKKGIAEDLSSTFSKSFIKSLF</sequence>
<dbReference type="Proteomes" id="UP000824176">
    <property type="component" value="Unassembled WGS sequence"/>
</dbReference>
<reference evidence="1" key="2">
    <citation type="submission" date="2021-04" db="EMBL/GenBank/DDBJ databases">
        <authorList>
            <person name="Gilroy R."/>
        </authorList>
    </citation>
    <scope>NUCLEOTIDE SEQUENCE</scope>
    <source>
        <strain evidence="1">ChiW4-1371</strain>
    </source>
</reference>
<protein>
    <submittedName>
        <fullName evidence="1">Uncharacterized protein</fullName>
    </submittedName>
</protein>
<gene>
    <name evidence="1" type="ORF">H9804_08200</name>
</gene>
<dbReference type="EMBL" id="DXAQ01000124">
    <property type="protein sequence ID" value="HIZ89914.1"/>
    <property type="molecule type" value="Genomic_DNA"/>
</dbReference>
<evidence type="ECO:0000313" key="2">
    <source>
        <dbReference type="Proteomes" id="UP000824176"/>
    </source>
</evidence>
<dbReference type="AlphaFoldDB" id="A0A9D2KB12"/>
<accession>A0A9D2KB12</accession>